<dbReference type="PANTHER" id="PTHR44899">
    <property type="entry name" value="CAMK FAMILY PROTEIN KINASE"/>
    <property type="match status" value="1"/>
</dbReference>
<dbReference type="Gene3D" id="3.30.420.10">
    <property type="entry name" value="Ribonuclease H-like superfamily/Ribonuclease H"/>
    <property type="match status" value="1"/>
</dbReference>
<dbReference type="PROSITE" id="PS00107">
    <property type="entry name" value="PROTEIN_KINASE_ATP"/>
    <property type="match status" value="1"/>
</dbReference>
<organism evidence="14">
    <name type="scientific">Cladocopium goreaui</name>
    <dbReference type="NCBI Taxonomy" id="2562237"/>
    <lineage>
        <taxon>Eukaryota</taxon>
        <taxon>Sar</taxon>
        <taxon>Alveolata</taxon>
        <taxon>Dinophyceae</taxon>
        <taxon>Suessiales</taxon>
        <taxon>Symbiodiniaceae</taxon>
        <taxon>Cladocopium</taxon>
    </lineage>
</organism>
<dbReference type="InterPro" id="IPR000719">
    <property type="entry name" value="Prot_kinase_dom"/>
</dbReference>
<evidence type="ECO:0000256" key="5">
    <source>
        <dbReference type="ARBA" id="ARBA00022777"/>
    </source>
</evidence>
<keyword evidence="16" id="KW-1185">Reference proteome</keyword>
<dbReference type="InterPro" id="IPR051131">
    <property type="entry name" value="NEK_Ser/Thr_kinase_NIMA"/>
</dbReference>
<evidence type="ECO:0000256" key="6">
    <source>
        <dbReference type="ARBA" id="ARBA00022801"/>
    </source>
</evidence>
<dbReference type="InterPro" id="IPR012337">
    <property type="entry name" value="RNaseH-like_sf"/>
</dbReference>
<keyword evidence="5 15" id="KW-0418">Kinase</keyword>
<dbReference type="PROSITE" id="PS00108">
    <property type="entry name" value="PROTEIN_KINASE_ST"/>
    <property type="match status" value="1"/>
</dbReference>
<dbReference type="Proteomes" id="UP001152797">
    <property type="component" value="Unassembled WGS sequence"/>
</dbReference>
<dbReference type="SUPFAM" id="SSF55811">
    <property type="entry name" value="Nudix"/>
    <property type="match status" value="1"/>
</dbReference>
<dbReference type="OrthoDB" id="248923at2759"/>
<dbReference type="InterPro" id="IPR011009">
    <property type="entry name" value="Kinase-like_dom_sf"/>
</dbReference>
<evidence type="ECO:0000313" key="16">
    <source>
        <dbReference type="Proteomes" id="UP001152797"/>
    </source>
</evidence>
<comment type="caution">
    <text evidence="14">The sequence shown here is derived from an EMBL/GenBank/DDBJ whole genome shotgun (WGS) entry which is preliminary data.</text>
</comment>
<dbReference type="PROSITE" id="PS51462">
    <property type="entry name" value="NUDIX"/>
    <property type="match status" value="1"/>
</dbReference>
<feature type="region of interest" description="Disordered" evidence="11">
    <location>
        <begin position="1655"/>
        <end position="1719"/>
    </location>
</feature>
<dbReference type="InterPro" id="IPR000086">
    <property type="entry name" value="NUDIX_hydrolase_dom"/>
</dbReference>
<dbReference type="SMART" id="SM00220">
    <property type="entry name" value="S_TKc"/>
    <property type="match status" value="1"/>
</dbReference>
<dbReference type="InterPro" id="IPR008271">
    <property type="entry name" value="Ser/Thr_kinase_AS"/>
</dbReference>
<dbReference type="InterPro" id="IPR020084">
    <property type="entry name" value="NUDIX_hydrolase_CS"/>
</dbReference>
<feature type="domain" description="Protein kinase" evidence="12">
    <location>
        <begin position="1334"/>
        <end position="1589"/>
    </location>
</feature>
<evidence type="ECO:0000259" key="12">
    <source>
        <dbReference type="PROSITE" id="PS50011"/>
    </source>
</evidence>
<dbReference type="Pfam" id="PF00069">
    <property type="entry name" value="Pkinase"/>
    <property type="match status" value="1"/>
</dbReference>
<dbReference type="Gene3D" id="3.90.79.10">
    <property type="entry name" value="Nucleoside Triphosphate Pyrophosphohydrolase"/>
    <property type="match status" value="1"/>
</dbReference>
<evidence type="ECO:0000256" key="3">
    <source>
        <dbReference type="ARBA" id="ARBA00022679"/>
    </source>
</evidence>
<feature type="region of interest" description="Disordered" evidence="11">
    <location>
        <begin position="1"/>
        <end position="24"/>
    </location>
</feature>
<keyword evidence="2 15" id="KW-0723">Serine/threonine-protein kinase</keyword>
<evidence type="ECO:0000259" key="13">
    <source>
        <dbReference type="PROSITE" id="PS51462"/>
    </source>
</evidence>
<evidence type="ECO:0000256" key="1">
    <source>
        <dbReference type="ARBA" id="ARBA00012513"/>
    </source>
</evidence>
<feature type="compositionally biased region" description="Pro residues" evidence="11">
    <location>
        <begin position="1710"/>
        <end position="1719"/>
    </location>
</feature>
<evidence type="ECO:0000256" key="9">
    <source>
        <dbReference type="ARBA" id="ARBA00048679"/>
    </source>
</evidence>
<evidence type="ECO:0000256" key="2">
    <source>
        <dbReference type="ARBA" id="ARBA00022527"/>
    </source>
</evidence>
<dbReference type="Gene3D" id="1.10.10.1050">
    <property type="entry name" value="Dcp2, box A domain"/>
    <property type="match status" value="1"/>
</dbReference>
<dbReference type="EMBL" id="CAMXCT010000691">
    <property type="protein sequence ID" value="CAI3982191.1"/>
    <property type="molecule type" value="Genomic_DNA"/>
</dbReference>
<feature type="binding site" evidence="10">
    <location>
        <position position="1363"/>
    </location>
    <ligand>
        <name>ATP</name>
        <dbReference type="ChEBI" id="CHEBI:30616"/>
    </ligand>
</feature>
<dbReference type="GO" id="GO:0003723">
    <property type="term" value="F:RNA binding"/>
    <property type="evidence" value="ECO:0007669"/>
    <property type="project" value="InterPro"/>
</dbReference>
<evidence type="ECO:0000256" key="10">
    <source>
        <dbReference type="PROSITE-ProRule" id="PRU10141"/>
    </source>
</evidence>
<evidence type="ECO:0000256" key="8">
    <source>
        <dbReference type="ARBA" id="ARBA00047899"/>
    </source>
</evidence>
<keyword evidence="4 10" id="KW-0547">Nucleotide-binding</keyword>
<dbReference type="PANTHER" id="PTHR44899:SF3">
    <property type="entry name" value="SERINE_THREONINE-PROTEIN KINASE NEK1"/>
    <property type="match status" value="1"/>
</dbReference>
<dbReference type="EC" id="2.7.11.1" evidence="1"/>
<evidence type="ECO:0000313" key="15">
    <source>
        <dbReference type="EMBL" id="CAL4769503.1"/>
    </source>
</evidence>
<dbReference type="Gene3D" id="3.30.200.20">
    <property type="entry name" value="Phosphorylase Kinase, domain 1"/>
    <property type="match status" value="1"/>
</dbReference>
<dbReference type="GO" id="GO:0030145">
    <property type="term" value="F:manganese ion binding"/>
    <property type="evidence" value="ECO:0007669"/>
    <property type="project" value="InterPro"/>
</dbReference>
<keyword evidence="6" id="KW-0378">Hydrolase</keyword>
<dbReference type="InterPro" id="IPR015797">
    <property type="entry name" value="NUDIX_hydrolase-like_dom_sf"/>
</dbReference>
<dbReference type="CDD" id="cd08215">
    <property type="entry name" value="STKc_Nek"/>
    <property type="match status" value="1"/>
</dbReference>
<name>A0A9P1FNA6_9DINO</name>
<reference evidence="14" key="1">
    <citation type="submission" date="2022-10" db="EMBL/GenBank/DDBJ databases">
        <authorList>
            <person name="Chen Y."/>
            <person name="Dougan E. K."/>
            <person name="Chan C."/>
            <person name="Rhodes N."/>
            <person name="Thang M."/>
        </authorList>
    </citation>
    <scope>NUCLEOTIDE SEQUENCE</scope>
</reference>
<gene>
    <name evidence="14" type="ORF">C1SCF055_LOCUS9916</name>
</gene>
<dbReference type="InterPro" id="IPR017441">
    <property type="entry name" value="Protein_kinase_ATP_BS"/>
</dbReference>
<keyword evidence="7 10" id="KW-0067">ATP-binding</keyword>
<feature type="domain" description="Nudix hydrolase" evidence="13">
    <location>
        <begin position="1105"/>
        <end position="1242"/>
    </location>
</feature>
<dbReference type="EMBL" id="CAMXCT020000691">
    <property type="protein sequence ID" value="CAL1135566.1"/>
    <property type="molecule type" value="Genomic_DNA"/>
</dbReference>
<evidence type="ECO:0000256" key="4">
    <source>
        <dbReference type="ARBA" id="ARBA00022741"/>
    </source>
</evidence>
<dbReference type="SUPFAM" id="SSF53098">
    <property type="entry name" value="Ribonuclease H-like"/>
    <property type="match status" value="1"/>
</dbReference>
<dbReference type="EMBL" id="CAMXCT030000691">
    <property type="protein sequence ID" value="CAL4769503.1"/>
    <property type="molecule type" value="Genomic_DNA"/>
</dbReference>
<dbReference type="GO" id="GO:0005524">
    <property type="term" value="F:ATP binding"/>
    <property type="evidence" value="ECO:0007669"/>
    <property type="project" value="UniProtKB-UniRule"/>
</dbReference>
<dbReference type="PROSITE" id="PS00893">
    <property type="entry name" value="NUDIX_BOX"/>
    <property type="match status" value="1"/>
</dbReference>
<sequence length="1719" mass="193383">MQVCFRNNRPSLEDTGYHPKQRSPWPAPQPCIRHQCVFLIDDIEHERPEHCLALGITHSELVAFFNSAHNVLCPWYRHLDLPDFVRQGIDGTATTEGADIDVSGFDRLVIYTDGSSKPSERRKPPLKVAEQGTPDAWAFAVIGEKYSTHDQPGSLTLLGWQAQCVIYEDSCNAFAGSDQIGAEFSEREALLFAGLWRLSLNSNIPTVFRTDSTTTADQAFGISGFISLHPTHELLRGTFQALQSCLGQSMLAYAHVRGHTGDIWNELVDFLAKTEANRRDSFADVVFGFLWAKLLRRLESTLVAHGILEQVPEVTLPDPYQWKDGPPMSLLGPTWMDDLNILLTASSNAALVTKCQVTLSILLDACAAFQMAPNLKKGKTEAMFTFRGTRSREFRRTYYSSTVGLPVVCENAMFSITVVSRYLHLGGIVHHRDCNRQEIKRRLAIALQAFQQHRKLLYRNNNIEWTTRCQLFQSLILSKLTYGMESWTFPIQSCRDQIHSGIMKLYRRLIGVRHSAHLTDAEVLVQTALPDPTELLRRERLRYFGTLHNCGAQAHWGVLQEDQEWVALIKDDLTWLWHQLQGSTNLLDPTQHFAQWQDIIVHHGKYWKKLVRKGATHAIMQRKNEFHAIELHARIGQLMQEEALVDTLPVQHLHATNITSSTTEPSASPKRQVLSVSLRNFIQCYPISWTQCQRTLQQMAVQINPTDAEPLAFSRQDVIHCLNALADADSWPFLHEIDRAPSTTSSATLTDWEHWFTKLATHPLESWKDLQPMPRALTKQKILLHAFAGRRRHGDVEWYLEQLHKQCDGFVIMTVSLDIIIDSQFGDISKQETRSFWLHYIRMGYIAGFLAGPPCNTWSKARAIALPDGKGPRVIRTPLAPWGLESLRFGELMQITLGTILLGFALEAMLALALHEGAGILEHPKDSEDPDAVSIWRLPVVQALLQIPGMRLVNLSQGLYGAPSPKPTTLLTLRMPHLERCLHQGMLSKCLPTGISVGKDASGNFHTAPLKEYPPGLCRSIASSFYIDFCTSGLSAEHAYWFYLDEIVDEAKGDYPKLQTSVFIQLLLETDDASAGSVATPVLSRSLPSQSDWVQTFAEWSELRLAQRRCGAVLFDERLESLLMVMTHRGLWCFPSGKVEGDETEVQCAVREVQEELGLDISEIIDPRQQLKIILKDKERNIPVTLFIITSLVKEKLTLKPRTKQEIEKIAWIRTAKLPGWSPGEATKLRFFKVDQIVPLLKRWLQRYQSVQEGATVDAALPWLDVRRALRCFDDAVDTTLPLWLRFLHESALVPLALTLNPLLMVEEVSWGDHATDGDLGAMPSCKDDEKLCYRRLRLLGQGSFGKAFLARDLSNNELVVMKQVRVEKMDAKARDTAVREAVALRRVRHPNVVRFRQVFVRSGWLCLVMDFADGGDLCAAVKERAKSGQLFEESAVLECFSQVADAVRYVHAQKMVHRDIKSRNVFLCRTGQALLGDFGLVRLLESTCELAHSRVGTPYYLSPEIIRKQAYNYPTDVWSLGVLLYEMAALRRPFLGTLETLPKIIIAGEYEALPEHFSPELKSLVARMLAVDPQQRLTLSEALKEDVLAVPLRRSRDALNLPPAPDEVPVAPPPVRKEIQEIPESEWIGFNTMIRRKEDGLILPEANEAKGIVDLSAAKAPPPPDEPPESWSMAPATGEDSGEELGSASDDSWGSVVDTGNDALQQLMSPPPPPAPPS</sequence>
<evidence type="ECO:0000256" key="11">
    <source>
        <dbReference type="SAM" id="MobiDB-lite"/>
    </source>
</evidence>
<dbReference type="InterPro" id="IPR036189">
    <property type="entry name" value="DCP2_BoxA_sf"/>
</dbReference>
<proteinExistence type="predicted"/>
<dbReference type="SUPFAM" id="SSF56112">
    <property type="entry name" value="Protein kinase-like (PK-like)"/>
    <property type="match status" value="1"/>
</dbReference>
<reference evidence="15 16" key="2">
    <citation type="submission" date="2024-05" db="EMBL/GenBank/DDBJ databases">
        <authorList>
            <person name="Chen Y."/>
            <person name="Shah S."/>
            <person name="Dougan E. K."/>
            <person name="Thang M."/>
            <person name="Chan C."/>
        </authorList>
    </citation>
    <scope>NUCLEOTIDE SEQUENCE [LARGE SCALE GENOMIC DNA]</scope>
</reference>
<protein>
    <recommendedName>
        <fullName evidence="1">non-specific serine/threonine protein kinase</fullName>
        <ecNumber evidence="1">2.7.11.1</ecNumber>
    </recommendedName>
</protein>
<dbReference type="GO" id="GO:0016787">
    <property type="term" value="F:hydrolase activity"/>
    <property type="evidence" value="ECO:0007669"/>
    <property type="project" value="UniProtKB-KW"/>
</dbReference>
<dbReference type="GO" id="GO:0004674">
    <property type="term" value="F:protein serine/threonine kinase activity"/>
    <property type="evidence" value="ECO:0007669"/>
    <property type="project" value="UniProtKB-KW"/>
</dbReference>
<accession>A0A9P1FNA6</accession>
<dbReference type="Pfam" id="PF00293">
    <property type="entry name" value="NUDIX"/>
    <property type="match status" value="1"/>
</dbReference>
<keyword evidence="3" id="KW-0808">Transferase</keyword>
<evidence type="ECO:0000256" key="7">
    <source>
        <dbReference type="ARBA" id="ARBA00022840"/>
    </source>
</evidence>
<dbReference type="InterPro" id="IPR036397">
    <property type="entry name" value="RNaseH_sf"/>
</dbReference>
<dbReference type="Gene3D" id="1.10.510.10">
    <property type="entry name" value="Transferase(Phosphotransferase) domain 1"/>
    <property type="match status" value="1"/>
</dbReference>
<comment type="catalytic activity">
    <reaction evidence="8">
        <text>L-threonyl-[protein] + ATP = O-phospho-L-threonyl-[protein] + ADP + H(+)</text>
        <dbReference type="Rhea" id="RHEA:46608"/>
        <dbReference type="Rhea" id="RHEA-COMP:11060"/>
        <dbReference type="Rhea" id="RHEA-COMP:11605"/>
        <dbReference type="ChEBI" id="CHEBI:15378"/>
        <dbReference type="ChEBI" id="CHEBI:30013"/>
        <dbReference type="ChEBI" id="CHEBI:30616"/>
        <dbReference type="ChEBI" id="CHEBI:61977"/>
        <dbReference type="ChEBI" id="CHEBI:456216"/>
        <dbReference type="EC" id="2.7.11.1"/>
    </reaction>
</comment>
<dbReference type="PROSITE" id="PS50011">
    <property type="entry name" value="PROTEIN_KINASE_DOM"/>
    <property type="match status" value="1"/>
</dbReference>
<comment type="catalytic activity">
    <reaction evidence="9">
        <text>L-seryl-[protein] + ATP = O-phospho-L-seryl-[protein] + ADP + H(+)</text>
        <dbReference type="Rhea" id="RHEA:17989"/>
        <dbReference type="Rhea" id="RHEA-COMP:9863"/>
        <dbReference type="Rhea" id="RHEA-COMP:11604"/>
        <dbReference type="ChEBI" id="CHEBI:15378"/>
        <dbReference type="ChEBI" id="CHEBI:29999"/>
        <dbReference type="ChEBI" id="CHEBI:30616"/>
        <dbReference type="ChEBI" id="CHEBI:83421"/>
        <dbReference type="ChEBI" id="CHEBI:456216"/>
        <dbReference type="EC" id="2.7.11.1"/>
    </reaction>
</comment>
<evidence type="ECO:0000313" key="14">
    <source>
        <dbReference type="EMBL" id="CAI3982191.1"/>
    </source>
</evidence>